<dbReference type="PANTHER" id="PTHR31901:SF9">
    <property type="entry name" value="GH3 DOMAIN-CONTAINING PROTEIN"/>
    <property type="match status" value="1"/>
</dbReference>
<dbReference type="GeneTree" id="ENSGT00390000016401"/>
<evidence type="ECO:0000256" key="1">
    <source>
        <dbReference type="SAM" id="Phobius"/>
    </source>
</evidence>
<feature type="domain" description="GH3 middle" evidence="2">
    <location>
        <begin position="478"/>
        <end position="550"/>
    </location>
</feature>
<feature type="transmembrane region" description="Helical" evidence="1">
    <location>
        <begin position="73"/>
        <end position="94"/>
    </location>
</feature>
<evidence type="ECO:0000259" key="3">
    <source>
        <dbReference type="Pfam" id="PF23572"/>
    </source>
</evidence>
<evidence type="ECO:0000259" key="2">
    <source>
        <dbReference type="Pfam" id="PF23571"/>
    </source>
</evidence>
<dbReference type="Proteomes" id="UP000261640">
    <property type="component" value="Unplaced"/>
</dbReference>
<dbReference type="InterPro" id="IPR055377">
    <property type="entry name" value="GH3_M"/>
</dbReference>
<dbReference type="Ensembl" id="ENSMAMT00000024840.2">
    <property type="protein sequence ID" value="ENSMAMP00000024224.2"/>
    <property type="gene ID" value="ENSMAMG00000016277.2"/>
</dbReference>
<reference evidence="4" key="2">
    <citation type="submission" date="2025-09" db="UniProtKB">
        <authorList>
            <consortium name="Ensembl"/>
        </authorList>
    </citation>
    <scope>IDENTIFICATION</scope>
</reference>
<organism evidence="4 5">
    <name type="scientific">Mastacembelus armatus</name>
    <name type="common">zig-zag eel</name>
    <dbReference type="NCBI Taxonomy" id="205130"/>
    <lineage>
        <taxon>Eukaryota</taxon>
        <taxon>Metazoa</taxon>
        <taxon>Chordata</taxon>
        <taxon>Craniata</taxon>
        <taxon>Vertebrata</taxon>
        <taxon>Euteleostomi</taxon>
        <taxon>Actinopterygii</taxon>
        <taxon>Neopterygii</taxon>
        <taxon>Teleostei</taxon>
        <taxon>Neoteleostei</taxon>
        <taxon>Acanthomorphata</taxon>
        <taxon>Anabantaria</taxon>
        <taxon>Synbranchiformes</taxon>
        <taxon>Mastacembelidae</taxon>
        <taxon>Mastacembelus</taxon>
    </lineage>
</organism>
<dbReference type="InterPro" id="IPR055378">
    <property type="entry name" value="GH3_C"/>
</dbReference>
<dbReference type="Pfam" id="PF23572">
    <property type="entry name" value="GH3_C"/>
    <property type="match status" value="1"/>
</dbReference>
<dbReference type="GO" id="GO:0016881">
    <property type="term" value="F:acid-amino acid ligase activity"/>
    <property type="evidence" value="ECO:0007669"/>
    <property type="project" value="TreeGrafter"/>
</dbReference>
<dbReference type="GO" id="GO:0005737">
    <property type="term" value="C:cytoplasm"/>
    <property type="evidence" value="ECO:0007669"/>
    <property type="project" value="TreeGrafter"/>
</dbReference>
<protein>
    <submittedName>
        <fullName evidence="4">GH3 domain containing</fullName>
    </submittedName>
</protein>
<dbReference type="FunCoup" id="A0A3Q3MUX0">
    <property type="interactions" value="19"/>
</dbReference>
<feature type="transmembrane region" description="Helical" evidence="1">
    <location>
        <begin position="100"/>
        <end position="120"/>
    </location>
</feature>
<sequence>MFEMDRIDRRHRVVNQSATGCDPNTEVRQLREGKLRLLVLAQKCSLSVIPELNSEHNRNSRSQWILNMALSRLHVAVPLCFAALSAAVVIVGQTHATLPLLPAALGVCFLGGVALVWTDINSKAKGERRTSRSLLSQYLALKAVGWLGRRQRKKLEADTSNVKQVQEETLLKRLRKNSSTSYGKQYDFSSIRDSGDFRMRHPITTYEHYRELIRRIAAGEEKVIIAEKPLILAMTSGTSGPSAMLLSTKDTNNEFFLQGVAVCLDAMQRAFSATDNLQCTTKFFYTPTFVQSEAGIPIGSNSSTPASSRHMLHLYTTPAPAFEVPTEKDALYLHLLFALKDPSVGALESNFASTIFYAFNALQDRWQELVEDIEQGKVSGTLALKPKVRARLEALMEPDPGRAAQLRAHFQDGFRGIARQLWPHLHLVLAVDSGSNQIYGEMLRENYCEGVPFYSPFYAATEGLIGVNLWPQEPNRRYLLCPRSMFCEFIPESSLEEEAPHTLLMEEVKEGQNYEVIITNASGLFRYRIGDVVKVVGFHNQCPIVEFQYRRGQMLNVRGEKVSEALFLDALKKAVAQWPGAQLVDYCCAESGIMGDSIGGSDPHYQVFVELKGVRNLTEEQRYKLDICLQQDSAVYKSFRIKGSIGPMRVQLVAEGAFKELRKQMMAFSNTSPNTFKMHRVLRRREYANFLLGKTVS</sequence>
<dbReference type="InterPro" id="IPR004993">
    <property type="entry name" value="GH3"/>
</dbReference>
<dbReference type="Pfam" id="PF03321">
    <property type="entry name" value="GH3"/>
    <property type="match status" value="1"/>
</dbReference>
<evidence type="ECO:0000313" key="5">
    <source>
        <dbReference type="Proteomes" id="UP000261640"/>
    </source>
</evidence>
<evidence type="ECO:0000313" key="4">
    <source>
        <dbReference type="Ensembl" id="ENSMAMP00000024224.2"/>
    </source>
</evidence>
<keyword evidence="1" id="KW-0812">Transmembrane</keyword>
<dbReference type="PANTHER" id="PTHR31901">
    <property type="entry name" value="GH3 DOMAIN-CONTAINING PROTEIN"/>
    <property type="match status" value="1"/>
</dbReference>
<keyword evidence="1" id="KW-1133">Transmembrane helix</keyword>
<dbReference type="STRING" id="205130.ENSMAMP00000024224"/>
<accession>A0A3Q3MUX0</accession>
<dbReference type="Pfam" id="PF23571">
    <property type="entry name" value="GH3_M"/>
    <property type="match status" value="1"/>
</dbReference>
<feature type="domain" description="GH3 C-terminal" evidence="3">
    <location>
        <begin position="569"/>
        <end position="686"/>
    </location>
</feature>
<dbReference type="InParanoid" id="A0A3Q3MUX0"/>
<keyword evidence="5" id="KW-1185">Reference proteome</keyword>
<keyword evidence="1" id="KW-0472">Membrane</keyword>
<proteinExistence type="predicted"/>
<dbReference type="AlphaFoldDB" id="A0A3Q3MUX0"/>
<reference evidence="4" key="1">
    <citation type="submission" date="2025-08" db="UniProtKB">
        <authorList>
            <consortium name="Ensembl"/>
        </authorList>
    </citation>
    <scope>IDENTIFICATION</scope>
</reference>
<name>A0A3Q3MUX0_9TELE</name>